<keyword evidence="6" id="KW-0175">Coiled coil</keyword>
<dbReference type="GO" id="GO:0003924">
    <property type="term" value="F:GTPase activity"/>
    <property type="evidence" value="ECO:0007669"/>
    <property type="project" value="InterPro"/>
</dbReference>
<dbReference type="InterPro" id="IPR005225">
    <property type="entry name" value="Small_GTP-bd"/>
</dbReference>
<dbReference type="InterPro" id="IPR050227">
    <property type="entry name" value="Rab"/>
</dbReference>
<dbReference type="CDD" id="cd00051">
    <property type="entry name" value="EFh"/>
    <property type="match status" value="1"/>
</dbReference>
<evidence type="ECO:0000256" key="5">
    <source>
        <dbReference type="ARBA" id="ARBA00023288"/>
    </source>
</evidence>
<evidence type="ECO:0000313" key="9">
    <source>
        <dbReference type="Ensembl" id="ENSCCRP00010008969.1"/>
    </source>
</evidence>
<dbReference type="FunFam" id="3.40.50.300:FF:001129">
    <property type="entry name" value="ras-related protein Rab-44 isoform X2"/>
    <property type="match status" value="1"/>
</dbReference>
<keyword evidence="2" id="KW-0547">Nucleotide-binding</keyword>
<dbReference type="InterPro" id="IPR001806">
    <property type="entry name" value="Small_GTPase"/>
</dbReference>
<sequence>MHTHTHMDGMASFSSTCGSKVDRASRRRGEDRQGTPSDSDCSAVLEKTREFFQICDIESKGFITRRDMQRLNGELPLSAEELENVFDTLDTDGNGYLTLEEFSSGFSEFMFGPGVVSVDPHTSEEQVSAKTPEVLYESQWEDRHSRGDDDEEQHFCMLMENLGASNIFEEKAATHDDEIQRLYEEMEQQIKNEKDRILLEDSERFLSRSQDMEHQLSAKEKELEILSNKQKRLERQCCELHSEQRETAVENVKLKQCNEDLSRELDNTTQELSLAQEQLMLLQEQSSRLHEEREMEIYRVTESLQRERATLLKQLDLLREMNKHLRDERDMCYQKPNTPAAKLSWKQRPGSITMKQSERRHSFKSDEDEEVLPQSKRKNVISVNGHSMDLEDVVDCRPPSEHQLQKIISIEEDHLPQLLQQGYQAHLRDWSEDEELEEGMDLWMSNIYPTSSTPTSVSPPPGVAATPNSPRGQPVGKETVQSEEGVSSGPDRLFKIVLVGNSSVGKTSLLRRFCDNCFHSGTCATVGIDYSVKTLTVDNSQVALQMWDTAGQERYRSITKQFFRKADGVVVVYDITNEQTFTAVRHWLASVQEGAGEDIPIMLLGNKTDLDGQREVPLGVAEKLAKDFQLIFYECSAFSSHNVTECMIHMARVLKDQEDREKEKTVSLVDSHAKKKSCC</sequence>
<dbReference type="PROSITE" id="PS50222">
    <property type="entry name" value="EF_HAND_2"/>
    <property type="match status" value="1"/>
</dbReference>
<name>A0A8C1GHF5_CYPCA</name>
<dbReference type="SUPFAM" id="SSF52540">
    <property type="entry name" value="P-loop containing nucleoside triphosphate hydrolases"/>
    <property type="match status" value="1"/>
</dbReference>
<organism evidence="9 10">
    <name type="scientific">Cyprinus carpio</name>
    <name type="common">Common carp</name>
    <dbReference type="NCBI Taxonomy" id="7962"/>
    <lineage>
        <taxon>Eukaryota</taxon>
        <taxon>Metazoa</taxon>
        <taxon>Chordata</taxon>
        <taxon>Craniata</taxon>
        <taxon>Vertebrata</taxon>
        <taxon>Euteleostomi</taxon>
        <taxon>Actinopterygii</taxon>
        <taxon>Neopterygii</taxon>
        <taxon>Teleostei</taxon>
        <taxon>Ostariophysi</taxon>
        <taxon>Cypriniformes</taxon>
        <taxon>Cyprinidae</taxon>
        <taxon>Cyprininae</taxon>
        <taxon>Cyprinus</taxon>
    </lineage>
</organism>
<dbReference type="InterPro" id="IPR011992">
    <property type="entry name" value="EF-hand-dom_pair"/>
</dbReference>
<dbReference type="PANTHER" id="PTHR47977">
    <property type="entry name" value="RAS-RELATED PROTEIN RAB"/>
    <property type="match status" value="1"/>
</dbReference>
<dbReference type="PROSITE" id="PS51420">
    <property type="entry name" value="RHO"/>
    <property type="match status" value="1"/>
</dbReference>
<feature type="region of interest" description="Disordered" evidence="7">
    <location>
        <begin position="1"/>
        <end position="41"/>
    </location>
</feature>
<dbReference type="SMART" id="SM00175">
    <property type="entry name" value="RAB"/>
    <property type="match status" value="1"/>
</dbReference>
<dbReference type="PROSITE" id="PS51419">
    <property type="entry name" value="RAB"/>
    <property type="match status" value="1"/>
</dbReference>
<dbReference type="InterPro" id="IPR027417">
    <property type="entry name" value="P-loop_NTPase"/>
</dbReference>
<keyword evidence="4" id="KW-0342">GTP-binding</keyword>
<feature type="region of interest" description="Disordered" evidence="7">
    <location>
        <begin position="338"/>
        <end position="374"/>
    </location>
</feature>
<evidence type="ECO:0000259" key="8">
    <source>
        <dbReference type="PROSITE" id="PS50222"/>
    </source>
</evidence>
<evidence type="ECO:0000256" key="2">
    <source>
        <dbReference type="ARBA" id="ARBA00022741"/>
    </source>
</evidence>
<feature type="region of interest" description="Disordered" evidence="7">
    <location>
        <begin position="451"/>
        <end position="487"/>
    </location>
</feature>
<feature type="domain" description="EF-hand" evidence="8">
    <location>
        <begin position="77"/>
        <end position="112"/>
    </location>
</feature>
<dbReference type="Pfam" id="PF13499">
    <property type="entry name" value="EF-hand_7"/>
    <property type="match status" value="1"/>
</dbReference>
<accession>A0A8C1GHF5</accession>
<dbReference type="Proteomes" id="UP000694427">
    <property type="component" value="Unplaced"/>
</dbReference>
<keyword evidence="3" id="KW-0106">Calcium</keyword>
<evidence type="ECO:0000256" key="4">
    <source>
        <dbReference type="ARBA" id="ARBA00023134"/>
    </source>
</evidence>
<dbReference type="NCBIfam" id="TIGR00231">
    <property type="entry name" value="small_GTP"/>
    <property type="match status" value="1"/>
</dbReference>
<dbReference type="SMART" id="SM00173">
    <property type="entry name" value="RAS"/>
    <property type="match status" value="1"/>
</dbReference>
<dbReference type="PROSITE" id="PS51421">
    <property type="entry name" value="RAS"/>
    <property type="match status" value="1"/>
</dbReference>
<evidence type="ECO:0000256" key="6">
    <source>
        <dbReference type="SAM" id="Coils"/>
    </source>
</evidence>
<keyword evidence="10" id="KW-1185">Reference proteome</keyword>
<dbReference type="SMART" id="SM00176">
    <property type="entry name" value="RAN"/>
    <property type="match status" value="1"/>
</dbReference>
<keyword evidence="5" id="KW-0449">Lipoprotein</keyword>
<dbReference type="Ensembl" id="ENSCCRT00010009755.1">
    <property type="protein sequence ID" value="ENSCCRP00010008969.1"/>
    <property type="gene ID" value="ENSCCRG00010003807.1"/>
</dbReference>
<reference evidence="9" key="2">
    <citation type="submission" date="2025-09" db="UniProtKB">
        <authorList>
            <consortium name="Ensembl"/>
        </authorList>
    </citation>
    <scope>IDENTIFICATION</scope>
</reference>
<proteinExistence type="predicted"/>
<protein>
    <submittedName>
        <fullName evidence="9">Calcium release activated channel regulator 2A</fullName>
    </submittedName>
</protein>
<feature type="compositionally biased region" description="Basic and acidic residues" evidence="7">
    <location>
        <begin position="356"/>
        <end position="365"/>
    </location>
</feature>
<dbReference type="InterPro" id="IPR018247">
    <property type="entry name" value="EF_Hand_1_Ca_BS"/>
</dbReference>
<feature type="coiled-coil region" evidence="6">
    <location>
        <begin position="172"/>
        <end position="328"/>
    </location>
</feature>
<dbReference type="Pfam" id="PF00071">
    <property type="entry name" value="Ras"/>
    <property type="match status" value="1"/>
</dbReference>
<dbReference type="SMART" id="SM00054">
    <property type="entry name" value="EFh"/>
    <property type="match status" value="2"/>
</dbReference>
<dbReference type="SUPFAM" id="SSF47473">
    <property type="entry name" value="EF-hand"/>
    <property type="match status" value="1"/>
</dbReference>
<evidence type="ECO:0000313" key="10">
    <source>
        <dbReference type="Proteomes" id="UP000694427"/>
    </source>
</evidence>
<evidence type="ECO:0000256" key="1">
    <source>
        <dbReference type="ARBA" id="ARBA00022723"/>
    </source>
</evidence>
<dbReference type="GO" id="GO:0005509">
    <property type="term" value="F:calcium ion binding"/>
    <property type="evidence" value="ECO:0007669"/>
    <property type="project" value="InterPro"/>
</dbReference>
<dbReference type="AlphaFoldDB" id="A0A8C1GHF5"/>
<dbReference type="PROSITE" id="PS51417">
    <property type="entry name" value="ARF"/>
    <property type="match status" value="1"/>
</dbReference>
<dbReference type="GO" id="GO:0005525">
    <property type="term" value="F:GTP binding"/>
    <property type="evidence" value="ECO:0007669"/>
    <property type="project" value="UniProtKB-KW"/>
</dbReference>
<dbReference type="PROSITE" id="PS00018">
    <property type="entry name" value="EF_HAND_1"/>
    <property type="match status" value="1"/>
</dbReference>
<feature type="compositionally biased region" description="Basic and acidic residues" evidence="7">
    <location>
        <begin position="20"/>
        <end position="33"/>
    </location>
</feature>
<evidence type="ECO:0000256" key="3">
    <source>
        <dbReference type="ARBA" id="ARBA00022837"/>
    </source>
</evidence>
<keyword evidence="1" id="KW-0479">Metal-binding</keyword>
<dbReference type="SMART" id="SM00174">
    <property type="entry name" value="RHO"/>
    <property type="match status" value="1"/>
</dbReference>
<dbReference type="PRINTS" id="PR00449">
    <property type="entry name" value="RASTRNSFRMNG"/>
</dbReference>
<dbReference type="Gene3D" id="1.10.238.10">
    <property type="entry name" value="EF-hand"/>
    <property type="match status" value="1"/>
</dbReference>
<dbReference type="Gene3D" id="3.40.50.300">
    <property type="entry name" value="P-loop containing nucleotide triphosphate hydrolases"/>
    <property type="match status" value="1"/>
</dbReference>
<dbReference type="InterPro" id="IPR002048">
    <property type="entry name" value="EF_hand_dom"/>
</dbReference>
<dbReference type="CDD" id="cd00154">
    <property type="entry name" value="Rab"/>
    <property type="match status" value="1"/>
</dbReference>
<reference evidence="9" key="1">
    <citation type="submission" date="2025-08" db="UniProtKB">
        <authorList>
            <consortium name="Ensembl"/>
        </authorList>
    </citation>
    <scope>IDENTIFICATION</scope>
</reference>
<evidence type="ECO:0000256" key="7">
    <source>
        <dbReference type="SAM" id="MobiDB-lite"/>
    </source>
</evidence>